<evidence type="ECO:0000313" key="2">
    <source>
        <dbReference type="Proteomes" id="UP000827986"/>
    </source>
</evidence>
<dbReference type="AlphaFoldDB" id="A0A9D3XL02"/>
<comment type="caution">
    <text evidence="1">The sequence shown here is derived from an EMBL/GenBank/DDBJ whole genome shotgun (WGS) entry which is preliminary data.</text>
</comment>
<gene>
    <name evidence="1" type="ORF">KIL84_004891</name>
</gene>
<proteinExistence type="predicted"/>
<dbReference type="EMBL" id="JAHDVG010000466">
    <property type="protein sequence ID" value="KAH1183399.1"/>
    <property type="molecule type" value="Genomic_DNA"/>
</dbReference>
<name>A0A9D3XL02_9SAUR</name>
<organism evidence="1 2">
    <name type="scientific">Mauremys mutica</name>
    <name type="common">yellowpond turtle</name>
    <dbReference type="NCBI Taxonomy" id="74926"/>
    <lineage>
        <taxon>Eukaryota</taxon>
        <taxon>Metazoa</taxon>
        <taxon>Chordata</taxon>
        <taxon>Craniata</taxon>
        <taxon>Vertebrata</taxon>
        <taxon>Euteleostomi</taxon>
        <taxon>Archelosauria</taxon>
        <taxon>Testudinata</taxon>
        <taxon>Testudines</taxon>
        <taxon>Cryptodira</taxon>
        <taxon>Durocryptodira</taxon>
        <taxon>Testudinoidea</taxon>
        <taxon>Geoemydidae</taxon>
        <taxon>Geoemydinae</taxon>
        <taxon>Mauremys</taxon>
    </lineage>
</organism>
<reference evidence="1" key="1">
    <citation type="submission" date="2021-09" db="EMBL/GenBank/DDBJ databases">
        <title>The genome of Mauremys mutica provides insights into the evolution of semi-aquatic lifestyle.</title>
        <authorList>
            <person name="Gong S."/>
            <person name="Gao Y."/>
        </authorList>
    </citation>
    <scope>NUCLEOTIDE SEQUENCE</scope>
    <source>
        <strain evidence="1">MM-2020</strain>
        <tissue evidence="1">Muscle</tissue>
    </source>
</reference>
<protein>
    <submittedName>
        <fullName evidence="1">Uncharacterized protein</fullName>
    </submittedName>
</protein>
<accession>A0A9D3XL02</accession>
<sequence>MNCPNMLPYCASALWGKSGQRSCAGSATGAMHFGIASCPEVGLAYLAWQAQVGRPSLPTEGAVLKLGHSLAPECVPTPVKWEQPSTVYELITMLWCRRDPGAGGIALQEMSASAVFVAKVLLVRWSCLGSG</sequence>
<dbReference type="Proteomes" id="UP000827986">
    <property type="component" value="Unassembled WGS sequence"/>
</dbReference>
<keyword evidence="2" id="KW-1185">Reference proteome</keyword>
<evidence type="ECO:0000313" key="1">
    <source>
        <dbReference type="EMBL" id="KAH1183399.1"/>
    </source>
</evidence>